<comment type="caution">
    <text evidence="1">The sequence shown here is derived from an EMBL/GenBank/DDBJ whole genome shotgun (WGS) entry which is preliminary data.</text>
</comment>
<dbReference type="AlphaFoldDB" id="A0A811UB11"/>
<sequence>MYKCMNVSPFAHSTLHKFMACPAEEQQQQCACNKSQCSRQQFRLPTPVPLPMPLAVGNDCGCDCGCQLHTFIERQAKLAQPAARATHRTMLRCHSRWLLAGDCWLLTEEYP</sequence>
<evidence type="ECO:0000313" key="1">
    <source>
        <dbReference type="EMBL" id="CAD6996069.1"/>
    </source>
</evidence>
<keyword evidence="2" id="KW-1185">Reference proteome</keyword>
<evidence type="ECO:0000313" key="2">
    <source>
        <dbReference type="Proteomes" id="UP000606786"/>
    </source>
</evidence>
<accession>A0A811UB11</accession>
<proteinExistence type="predicted"/>
<organism evidence="1 2">
    <name type="scientific">Ceratitis capitata</name>
    <name type="common">Mediterranean fruit fly</name>
    <name type="synonym">Tephritis capitata</name>
    <dbReference type="NCBI Taxonomy" id="7213"/>
    <lineage>
        <taxon>Eukaryota</taxon>
        <taxon>Metazoa</taxon>
        <taxon>Ecdysozoa</taxon>
        <taxon>Arthropoda</taxon>
        <taxon>Hexapoda</taxon>
        <taxon>Insecta</taxon>
        <taxon>Pterygota</taxon>
        <taxon>Neoptera</taxon>
        <taxon>Endopterygota</taxon>
        <taxon>Diptera</taxon>
        <taxon>Brachycera</taxon>
        <taxon>Muscomorpha</taxon>
        <taxon>Tephritoidea</taxon>
        <taxon>Tephritidae</taxon>
        <taxon>Ceratitis</taxon>
        <taxon>Ceratitis</taxon>
    </lineage>
</organism>
<protein>
    <submittedName>
        <fullName evidence="1">(Mediterranean fruit fly) hypothetical protein</fullName>
    </submittedName>
</protein>
<gene>
    <name evidence="1" type="ORF">CCAP1982_LOCUS4776</name>
</gene>
<dbReference type="Proteomes" id="UP000606786">
    <property type="component" value="Unassembled WGS sequence"/>
</dbReference>
<reference evidence="1" key="1">
    <citation type="submission" date="2020-11" db="EMBL/GenBank/DDBJ databases">
        <authorList>
            <person name="Whitehead M."/>
        </authorList>
    </citation>
    <scope>NUCLEOTIDE SEQUENCE</scope>
    <source>
        <strain evidence="1">EGII</strain>
    </source>
</reference>
<dbReference type="EMBL" id="CAJHJT010000001">
    <property type="protein sequence ID" value="CAD6996069.1"/>
    <property type="molecule type" value="Genomic_DNA"/>
</dbReference>
<name>A0A811UB11_CERCA</name>